<dbReference type="AlphaFoldDB" id="X0Y590"/>
<accession>X0Y590</accession>
<gene>
    <name evidence="1" type="ORF">S01H1_83266</name>
</gene>
<comment type="caution">
    <text evidence="1">The sequence shown here is derived from an EMBL/GenBank/DDBJ whole genome shotgun (WGS) entry which is preliminary data.</text>
</comment>
<protein>
    <submittedName>
        <fullName evidence="1">Uncharacterized protein</fullName>
    </submittedName>
</protein>
<proteinExistence type="predicted"/>
<name>X0Y590_9ZZZZ</name>
<sequence>MYQSYKSFGDIHSCHTEVTGAVASQGGGLFFGAVVTEEEDDFDIFFSP</sequence>
<dbReference type="EMBL" id="BARS01056575">
    <property type="protein sequence ID" value="GAG43858.1"/>
    <property type="molecule type" value="Genomic_DNA"/>
</dbReference>
<evidence type="ECO:0000313" key="1">
    <source>
        <dbReference type="EMBL" id="GAG43858.1"/>
    </source>
</evidence>
<organism evidence="1">
    <name type="scientific">marine sediment metagenome</name>
    <dbReference type="NCBI Taxonomy" id="412755"/>
    <lineage>
        <taxon>unclassified sequences</taxon>
        <taxon>metagenomes</taxon>
        <taxon>ecological metagenomes</taxon>
    </lineage>
</organism>
<reference evidence="1" key="1">
    <citation type="journal article" date="2014" name="Front. Microbiol.">
        <title>High frequency of phylogenetically diverse reductive dehalogenase-homologous genes in deep subseafloor sedimentary metagenomes.</title>
        <authorList>
            <person name="Kawai M."/>
            <person name="Futagami T."/>
            <person name="Toyoda A."/>
            <person name="Takaki Y."/>
            <person name="Nishi S."/>
            <person name="Hori S."/>
            <person name="Arai W."/>
            <person name="Tsubouchi T."/>
            <person name="Morono Y."/>
            <person name="Uchiyama I."/>
            <person name="Ito T."/>
            <person name="Fujiyama A."/>
            <person name="Inagaki F."/>
            <person name="Takami H."/>
        </authorList>
    </citation>
    <scope>NUCLEOTIDE SEQUENCE</scope>
    <source>
        <strain evidence="1">Expedition CK06-06</strain>
    </source>
</reference>